<comment type="function">
    <text evidence="6">Essential component of the PAM complex, a complex required for the translocation of transit peptide-containing proteins from the inner membrane into the mitochondrial matrix in an ATP-dependent manner. Seems to control the nucleotide-dependent binding of mitochondrial HSP70 to substrate proteins.</text>
</comment>
<reference evidence="10" key="1">
    <citation type="submission" date="2023-07" db="EMBL/GenBank/DDBJ databases">
        <title>Chromosome-level genome assembly of Artemia franciscana.</title>
        <authorList>
            <person name="Jo E."/>
        </authorList>
    </citation>
    <scope>NUCLEOTIDE SEQUENCE</scope>
    <source>
        <tissue evidence="10">Whole body</tissue>
    </source>
</reference>
<gene>
    <name evidence="10" type="ORF">QYM36_011180</name>
</gene>
<evidence type="ECO:0000256" key="7">
    <source>
        <dbReference type="RuleBase" id="RU000640"/>
    </source>
</evidence>
<keyword evidence="4 7" id="KW-0496">Mitochondrion</keyword>
<evidence type="ECO:0000256" key="8">
    <source>
        <dbReference type="RuleBase" id="RU004478"/>
    </source>
</evidence>
<dbReference type="Proteomes" id="UP001187531">
    <property type="component" value="Unassembled WGS sequence"/>
</dbReference>
<evidence type="ECO:0000256" key="4">
    <source>
        <dbReference type="ARBA" id="ARBA00023128"/>
    </source>
</evidence>
<dbReference type="GO" id="GO:0006457">
    <property type="term" value="P:protein folding"/>
    <property type="evidence" value="ECO:0007669"/>
    <property type="project" value="InterPro"/>
</dbReference>
<dbReference type="SUPFAM" id="SSF51064">
    <property type="entry name" value="Head domain of nucleotide exchange factor GrpE"/>
    <property type="match status" value="1"/>
</dbReference>
<feature type="coiled-coil region" evidence="9">
    <location>
        <begin position="44"/>
        <end position="96"/>
    </location>
</feature>
<dbReference type="SUPFAM" id="SSF58014">
    <property type="entry name" value="Coiled-coil domain of nucleotide exchange factor GrpE"/>
    <property type="match status" value="1"/>
</dbReference>
<evidence type="ECO:0000256" key="5">
    <source>
        <dbReference type="ARBA" id="ARBA00023186"/>
    </source>
</evidence>
<comment type="similarity">
    <text evidence="2 8">Belongs to the GrpE family.</text>
</comment>
<keyword evidence="11" id="KW-1185">Reference proteome</keyword>
<comment type="subcellular location">
    <subcellularLocation>
        <location evidence="1 7">Mitochondrion matrix</location>
    </subcellularLocation>
</comment>
<proteinExistence type="inferred from homology"/>
<dbReference type="PANTHER" id="PTHR21237">
    <property type="entry name" value="GRPE PROTEIN"/>
    <property type="match status" value="1"/>
</dbReference>
<dbReference type="HAMAP" id="MF_01151">
    <property type="entry name" value="GrpE"/>
    <property type="match status" value="1"/>
</dbReference>
<dbReference type="GO" id="GO:0051087">
    <property type="term" value="F:protein-folding chaperone binding"/>
    <property type="evidence" value="ECO:0007669"/>
    <property type="project" value="InterPro"/>
</dbReference>
<dbReference type="GO" id="GO:0001405">
    <property type="term" value="C:PAM complex, Tim23 associated import motor"/>
    <property type="evidence" value="ECO:0007669"/>
    <property type="project" value="TreeGrafter"/>
</dbReference>
<dbReference type="CDD" id="cd00446">
    <property type="entry name" value="GrpE"/>
    <property type="match status" value="1"/>
</dbReference>
<dbReference type="PANTHER" id="PTHR21237:SF23">
    <property type="entry name" value="GRPE PROTEIN HOMOLOG, MITOCHONDRIAL"/>
    <property type="match status" value="1"/>
</dbReference>
<dbReference type="FunFam" id="3.90.20.20:FF:000003">
    <property type="entry name" value="GrpE protein homolog"/>
    <property type="match status" value="1"/>
</dbReference>
<dbReference type="InterPro" id="IPR013805">
    <property type="entry name" value="GrpE_CC"/>
</dbReference>
<comment type="caution">
    <text evidence="10">The sequence shown here is derived from an EMBL/GenBank/DDBJ whole genome shotgun (WGS) entry which is preliminary data.</text>
</comment>
<dbReference type="InterPro" id="IPR000740">
    <property type="entry name" value="GrpE"/>
</dbReference>
<keyword evidence="3" id="KW-0809">Transit peptide</keyword>
<dbReference type="EMBL" id="JAVRJZ010000015">
    <property type="protein sequence ID" value="KAK2712407.1"/>
    <property type="molecule type" value="Genomic_DNA"/>
</dbReference>
<dbReference type="Pfam" id="PF01025">
    <property type="entry name" value="GrpE"/>
    <property type="match status" value="1"/>
</dbReference>
<keyword evidence="5 7" id="KW-0143">Chaperone</keyword>
<dbReference type="GO" id="GO:0030150">
    <property type="term" value="P:protein import into mitochondrial matrix"/>
    <property type="evidence" value="ECO:0007669"/>
    <property type="project" value="TreeGrafter"/>
</dbReference>
<evidence type="ECO:0000313" key="11">
    <source>
        <dbReference type="Proteomes" id="UP001187531"/>
    </source>
</evidence>
<evidence type="ECO:0000256" key="3">
    <source>
        <dbReference type="ARBA" id="ARBA00022946"/>
    </source>
</evidence>
<evidence type="ECO:0000256" key="1">
    <source>
        <dbReference type="ARBA" id="ARBA00004305"/>
    </source>
</evidence>
<dbReference type="PRINTS" id="PR00773">
    <property type="entry name" value="GRPEPROTEIN"/>
</dbReference>
<evidence type="ECO:0000313" key="10">
    <source>
        <dbReference type="EMBL" id="KAK2712407.1"/>
    </source>
</evidence>
<evidence type="ECO:0000256" key="6">
    <source>
        <dbReference type="ARBA" id="ARBA00045572"/>
    </source>
</evidence>
<dbReference type="InterPro" id="IPR009012">
    <property type="entry name" value="GrpE_head"/>
</dbReference>
<sequence>MSNLQRFGVTLLNPAKNSVFRRNVIAQESLRLNSDEATQKTVSKEDLSEAEKRLTEEVETLAKEANAIKERTLELEDKYKRALAESENMRRRLTKQIEDAKIFGIQSFCKDLLEVADILAKATEVVPESELVSNLPLKNLYQGLKMTEKQLQAVFRRNGLTQINPVGEMFDPNQHEALFQQPNTGKKSGTVVVVSKIGYKLKDRTVRPACVGVAQ</sequence>
<keyword evidence="9" id="KW-0175">Coiled coil</keyword>
<evidence type="ECO:0000256" key="2">
    <source>
        <dbReference type="ARBA" id="ARBA00009054"/>
    </source>
</evidence>
<dbReference type="GO" id="GO:0042803">
    <property type="term" value="F:protein homodimerization activity"/>
    <property type="evidence" value="ECO:0007669"/>
    <property type="project" value="InterPro"/>
</dbReference>
<evidence type="ECO:0000256" key="9">
    <source>
        <dbReference type="SAM" id="Coils"/>
    </source>
</evidence>
<organism evidence="10 11">
    <name type="scientific">Artemia franciscana</name>
    <name type="common">Brine shrimp</name>
    <name type="synonym">Artemia sanfranciscana</name>
    <dbReference type="NCBI Taxonomy" id="6661"/>
    <lineage>
        <taxon>Eukaryota</taxon>
        <taxon>Metazoa</taxon>
        <taxon>Ecdysozoa</taxon>
        <taxon>Arthropoda</taxon>
        <taxon>Crustacea</taxon>
        <taxon>Branchiopoda</taxon>
        <taxon>Anostraca</taxon>
        <taxon>Artemiidae</taxon>
        <taxon>Artemia</taxon>
    </lineage>
</organism>
<accession>A0AA88L0Z1</accession>
<dbReference type="GO" id="GO:0051082">
    <property type="term" value="F:unfolded protein binding"/>
    <property type="evidence" value="ECO:0007669"/>
    <property type="project" value="TreeGrafter"/>
</dbReference>
<name>A0AA88L0Z1_ARTSF</name>
<protein>
    <recommendedName>
        <fullName evidence="7">GrpE protein homolog</fullName>
    </recommendedName>
</protein>
<dbReference type="GO" id="GO:0000774">
    <property type="term" value="F:adenyl-nucleotide exchange factor activity"/>
    <property type="evidence" value="ECO:0007669"/>
    <property type="project" value="InterPro"/>
</dbReference>
<dbReference type="Gene3D" id="2.30.22.10">
    <property type="entry name" value="Head domain of nucleotide exchange factor GrpE"/>
    <property type="match status" value="1"/>
</dbReference>
<dbReference type="FunFam" id="2.30.22.10:FF:000002">
    <property type="entry name" value="GrpE protein homolog"/>
    <property type="match status" value="1"/>
</dbReference>
<dbReference type="PROSITE" id="PS01071">
    <property type="entry name" value="GRPE"/>
    <property type="match status" value="1"/>
</dbReference>
<dbReference type="AlphaFoldDB" id="A0AA88L0Z1"/>
<dbReference type="Gene3D" id="3.90.20.20">
    <property type="match status" value="1"/>
</dbReference>